<organism evidence="1 2">
    <name type="scientific">Pararge aegeria aegeria</name>
    <dbReference type="NCBI Taxonomy" id="348720"/>
    <lineage>
        <taxon>Eukaryota</taxon>
        <taxon>Metazoa</taxon>
        <taxon>Ecdysozoa</taxon>
        <taxon>Arthropoda</taxon>
        <taxon>Hexapoda</taxon>
        <taxon>Insecta</taxon>
        <taxon>Pterygota</taxon>
        <taxon>Neoptera</taxon>
        <taxon>Endopterygota</taxon>
        <taxon>Lepidoptera</taxon>
        <taxon>Glossata</taxon>
        <taxon>Ditrysia</taxon>
        <taxon>Papilionoidea</taxon>
        <taxon>Nymphalidae</taxon>
        <taxon>Satyrinae</taxon>
        <taxon>Satyrini</taxon>
        <taxon>Parargina</taxon>
        <taxon>Pararge</taxon>
    </lineage>
</organism>
<dbReference type="EMBL" id="CAKXAJ010021137">
    <property type="protein sequence ID" value="CAH2226338.1"/>
    <property type="molecule type" value="Genomic_DNA"/>
</dbReference>
<keyword evidence="2" id="KW-1185">Reference proteome</keyword>
<evidence type="ECO:0000313" key="1">
    <source>
        <dbReference type="EMBL" id="CAH2226338.1"/>
    </source>
</evidence>
<accession>A0A8S4QVM9</accession>
<evidence type="ECO:0000313" key="2">
    <source>
        <dbReference type="Proteomes" id="UP000838756"/>
    </source>
</evidence>
<dbReference type="OrthoDB" id="8904098at2759"/>
<gene>
    <name evidence="1" type="primary">jg25415</name>
    <name evidence="1" type="ORF">PAEG_LOCUS7058</name>
</gene>
<protein>
    <submittedName>
        <fullName evidence="1">Jg25415 protein</fullName>
    </submittedName>
</protein>
<dbReference type="AlphaFoldDB" id="A0A8S4QVM9"/>
<sequence>MHNPYTNTTENATVGPLGVYEKLDIEAKQLIEMSYTLHGSDSSCENVTFNGHFHLLEKKANSYFITDKSVYSFIDNNNKAIDGVSVSKAFNETGNNDSLLILFFQPTYGTPVTSGLAQLRVYNGQNCNFALNMHNPYTNTTENATVGPLGVYEKLDIEAKQLIEMSYTLHGSDSSCENVTFNGHFHLLEKKANSYFITDKSVYSFIDNNNKAIDGVSV</sequence>
<reference evidence="1" key="1">
    <citation type="submission" date="2022-03" db="EMBL/GenBank/DDBJ databases">
        <authorList>
            <person name="Lindestad O."/>
        </authorList>
    </citation>
    <scope>NUCLEOTIDE SEQUENCE</scope>
</reference>
<dbReference type="Proteomes" id="UP000838756">
    <property type="component" value="Unassembled WGS sequence"/>
</dbReference>
<feature type="non-terminal residue" evidence="1">
    <location>
        <position position="1"/>
    </location>
</feature>
<comment type="caution">
    <text evidence="1">The sequence shown here is derived from an EMBL/GenBank/DDBJ whole genome shotgun (WGS) entry which is preliminary data.</text>
</comment>
<name>A0A8S4QVM9_9NEOP</name>
<proteinExistence type="predicted"/>